<organism evidence="1 2">
    <name type="scientific">Ruminococcus albus SY3</name>
    <dbReference type="NCBI Taxonomy" id="1341156"/>
    <lineage>
        <taxon>Bacteria</taxon>
        <taxon>Bacillati</taxon>
        <taxon>Bacillota</taxon>
        <taxon>Clostridia</taxon>
        <taxon>Eubacteriales</taxon>
        <taxon>Oscillospiraceae</taxon>
        <taxon>Ruminococcus</taxon>
    </lineage>
</organism>
<proteinExistence type="predicted"/>
<protein>
    <submittedName>
        <fullName evidence="1">Uncharacterized protein</fullName>
    </submittedName>
</protein>
<dbReference type="Proteomes" id="UP000021369">
    <property type="component" value="Unassembled WGS sequence"/>
</dbReference>
<dbReference type="AlphaFoldDB" id="A0A011UJZ2"/>
<dbReference type="EMBL" id="JEOB01000001">
    <property type="protein sequence ID" value="EXM40949.1"/>
    <property type="molecule type" value="Genomic_DNA"/>
</dbReference>
<accession>A0A011UJZ2</accession>
<sequence length="78" mass="8622">MTMTEIRGRLGIELADKRLAEAVLSRLAYRVPHRLFVAEDGSCECPVCGHEFGNNVDDVSAYCPDCGQELDKENGYGE</sequence>
<comment type="caution">
    <text evidence="1">The sequence shown here is derived from an EMBL/GenBank/DDBJ whole genome shotgun (WGS) entry which is preliminary data.</text>
</comment>
<evidence type="ECO:0000313" key="1">
    <source>
        <dbReference type="EMBL" id="EXM40949.1"/>
    </source>
</evidence>
<reference evidence="1 2" key="1">
    <citation type="submission" date="2013-06" db="EMBL/GenBank/DDBJ databases">
        <title>Rumen cellulosomics: divergent fiber-degrading strategies revealed by comparative genome-wide analysis of six Ruminococcal strains.</title>
        <authorList>
            <person name="Dassa B."/>
            <person name="Borovok I."/>
            <person name="Lamed R."/>
            <person name="Flint H."/>
            <person name="Yeoman C.J."/>
            <person name="White B."/>
            <person name="Bayer E.A."/>
        </authorList>
    </citation>
    <scope>NUCLEOTIDE SEQUENCE [LARGE SCALE GENOMIC DNA]</scope>
    <source>
        <strain evidence="1 2">SY3</strain>
    </source>
</reference>
<evidence type="ECO:0000313" key="2">
    <source>
        <dbReference type="Proteomes" id="UP000021369"/>
    </source>
</evidence>
<keyword evidence="2" id="KW-1185">Reference proteome</keyword>
<dbReference type="PATRIC" id="fig|1341156.4.peg.34"/>
<dbReference type="Gene3D" id="2.10.290.10">
    <property type="entry name" value="YfgJ-like"/>
    <property type="match status" value="1"/>
</dbReference>
<name>A0A011UJZ2_RUMAL</name>
<gene>
    <name evidence="1" type="ORF">RASY3_01545</name>
</gene>
<dbReference type="InterPro" id="IPR029037">
    <property type="entry name" value="DUF1407/YfgJ-like_sf"/>
</dbReference>